<dbReference type="InterPro" id="IPR050789">
    <property type="entry name" value="Diverse_Enzym_Activities"/>
</dbReference>
<dbReference type="PANTHER" id="PTHR43283:SF7">
    <property type="entry name" value="BETA-LACTAMASE-RELATED DOMAIN-CONTAINING PROTEIN"/>
    <property type="match status" value="1"/>
</dbReference>
<keyword evidence="3" id="KW-1185">Reference proteome</keyword>
<dbReference type="PANTHER" id="PTHR43283">
    <property type="entry name" value="BETA-LACTAMASE-RELATED"/>
    <property type="match status" value="1"/>
</dbReference>
<dbReference type="GO" id="GO:0016787">
    <property type="term" value="F:hydrolase activity"/>
    <property type="evidence" value="ECO:0007669"/>
    <property type="project" value="UniProtKB-KW"/>
</dbReference>
<dbReference type="RefSeq" id="WP_346752794.1">
    <property type="nucleotide sequence ID" value="NZ_JAUJEA010000005.1"/>
</dbReference>
<dbReference type="Pfam" id="PF00144">
    <property type="entry name" value="Beta-lactamase"/>
    <property type="match status" value="1"/>
</dbReference>
<gene>
    <name evidence="2" type="ORF">QQ008_15390</name>
</gene>
<dbReference type="InterPro" id="IPR001466">
    <property type="entry name" value="Beta-lactam-related"/>
</dbReference>
<keyword evidence="2" id="KW-0378">Hydrolase</keyword>
<dbReference type="EC" id="3.-.-.-" evidence="2"/>
<evidence type="ECO:0000313" key="2">
    <source>
        <dbReference type="EMBL" id="MDN5202772.1"/>
    </source>
</evidence>
<dbReference type="SUPFAM" id="SSF56601">
    <property type="entry name" value="beta-lactamase/transpeptidase-like"/>
    <property type="match status" value="1"/>
</dbReference>
<feature type="domain" description="Beta-lactamase-related" evidence="1">
    <location>
        <begin position="54"/>
        <end position="330"/>
    </location>
</feature>
<reference evidence="2" key="1">
    <citation type="submission" date="2023-06" db="EMBL/GenBank/DDBJ databases">
        <title>Genomic of Parafulvivirga corallium.</title>
        <authorList>
            <person name="Wang G."/>
        </authorList>
    </citation>
    <scope>NUCLEOTIDE SEQUENCE</scope>
    <source>
        <strain evidence="2">BMA10</strain>
    </source>
</reference>
<dbReference type="InterPro" id="IPR012338">
    <property type="entry name" value="Beta-lactam/transpept-like"/>
</dbReference>
<accession>A0ABT8KRZ5</accession>
<dbReference type="EMBL" id="JAUJEA010000005">
    <property type="protein sequence ID" value="MDN5202772.1"/>
    <property type="molecule type" value="Genomic_DNA"/>
</dbReference>
<organism evidence="2 3">
    <name type="scientific">Splendidivirga corallicola</name>
    <dbReference type="NCBI Taxonomy" id="3051826"/>
    <lineage>
        <taxon>Bacteria</taxon>
        <taxon>Pseudomonadati</taxon>
        <taxon>Bacteroidota</taxon>
        <taxon>Cytophagia</taxon>
        <taxon>Cytophagales</taxon>
        <taxon>Splendidivirgaceae</taxon>
        <taxon>Splendidivirga</taxon>
    </lineage>
</organism>
<protein>
    <submittedName>
        <fullName evidence="2">Serine hydrolase</fullName>
        <ecNumber evidence="2">3.-.-.-</ecNumber>
    </submittedName>
</protein>
<sequence length="455" mass="52669">MIHKTIRIAVYLLLVHSLPFAYTQPHKSEWMRYSNPVEGGFDNDQLKMVKEQFSQMNSASYMVVHSGHVVLSLGDISRRFMCHSMRKSIMSAMYGIYVDKSKVNLYATLDELGIDDKRGLTTREKQARIHDLITARSGIYHPAAYEPRGMKENRPQRGSRRPGEEFFYNNWDFNVLVTILEQSAQINFFDATIRDLANPLGMQDLRREDMSFRYNPESDHPAYLFKMSTRDLARFGQLYLNKGAWRGQQIITESWVEKSTSAYSSDLPGFKNRGGYGYLWWVDQSTFSEPCYYASGLGGHRVFIFPRSKLVIVHNVNTYLNQFEREENINKLVQLTLDAKSKNEAPDPALELLTFEDKTPRKVKLSKRIFAQYQGDYQHPFFGKISVVPHNDNFFIKGNKLGSFRIFPLSKTEFFIEDVPELTLIFEPSSEKNAKGTAITKLSDERIPISFNLHY</sequence>
<dbReference type="Gene3D" id="3.40.710.10">
    <property type="entry name" value="DD-peptidase/beta-lactamase superfamily"/>
    <property type="match status" value="1"/>
</dbReference>
<evidence type="ECO:0000313" key="3">
    <source>
        <dbReference type="Proteomes" id="UP001172082"/>
    </source>
</evidence>
<name>A0ABT8KRZ5_9BACT</name>
<dbReference type="Proteomes" id="UP001172082">
    <property type="component" value="Unassembled WGS sequence"/>
</dbReference>
<evidence type="ECO:0000259" key="1">
    <source>
        <dbReference type="Pfam" id="PF00144"/>
    </source>
</evidence>
<comment type="caution">
    <text evidence="2">The sequence shown here is derived from an EMBL/GenBank/DDBJ whole genome shotgun (WGS) entry which is preliminary data.</text>
</comment>
<proteinExistence type="predicted"/>